<comment type="similarity">
    <text evidence="7">Belongs to the NhaA Na(+)/H(+) (TC 2.A.33) antiporter family.</text>
</comment>
<feature type="transmembrane region" description="Helical" evidence="7">
    <location>
        <begin position="180"/>
        <end position="199"/>
    </location>
</feature>
<feature type="transmembrane region" description="Helical" evidence="7">
    <location>
        <begin position="327"/>
        <end position="349"/>
    </location>
</feature>
<dbReference type="OrthoDB" id="9808135at2"/>
<evidence type="ECO:0000313" key="9">
    <source>
        <dbReference type="Proteomes" id="UP000594749"/>
    </source>
</evidence>
<feature type="transmembrane region" description="Helical" evidence="7">
    <location>
        <begin position="257"/>
        <end position="275"/>
    </location>
</feature>
<comment type="function">
    <text evidence="7">Na(+)/H(+) antiporter that extrudes sodium in exchange for external protons.</text>
</comment>
<dbReference type="GO" id="GO:0006885">
    <property type="term" value="P:regulation of pH"/>
    <property type="evidence" value="ECO:0007669"/>
    <property type="project" value="UniProtKB-UniRule"/>
</dbReference>
<feature type="transmembrane region" description="Helical" evidence="7">
    <location>
        <begin position="52"/>
        <end position="73"/>
    </location>
</feature>
<keyword evidence="7" id="KW-0915">Sodium</keyword>
<reference evidence="8 9" key="1">
    <citation type="submission" date="2020-10" db="EMBL/GenBank/DDBJ databases">
        <title>Campylobacter and Helicobacter PacBio genomes.</title>
        <authorList>
            <person name="Lane C."/>
        </authorList>
    </citation>
    <scope>NUCLEOTIDE SEQUENCE [LARGE SCALE GENOMIC DNA]</scope>
    <source>
        <strain evidence="8 9">2016D-0077</strain>
    </source>
</reference>
<keyword evidence="7" id="KW-0406">Ion transport</keyword>
<proteinExistence type="inferred from homology"/>
<evidence type="ECO:0000256" key="5">
    <source>
        <dbReference type="ARBA" id="ARBA00022989"/>
    </source>
</evidence>
<dbReference type="Gene3D" id="1.20.1530.10">
    <property type="entry name" value="Na+/H+ antiporter like domain"/>
    <property type="match status" value="1"/>
</dbReference>
<dbReference type="Proteomes" id="UP000594749">
    <property type="component" value="Chromosome"/>
</dbReference>
<evidence type="ECO:0000256" key="7">
    <source>
        <dbReference type="HAMAP-Rule" id="MF_01844"/>
    </source>
</evidence>
<dbReference type="Pfam" id="PF06965">
    <property type="entry name" value="Na_H_antiport_1"/>
    <property type="match status" value="1"/>
</dbReference>
<keyword evidence="2 7" id="KW-1003">Cell membrane</keyword>
<keyword evidence="7" id="KW-0050">Antiport</keyword>
<dbReference type="PANTHER" id="PTHR30341">
    <property type="entry name" value="SODIUM ION/PROTON ANTIPORTER NHAA-RELATED"/>
    <property type="match status" value="1"/>
</dbReference>
<keyword evidence="5 7" id="KW-1133">Transmembrane helix</keyword>
<accession>A0A7M1LGT8</accession>
<feature type="transmembrane region" description="Helical" evidence="7">
    <location>
        <begin position="12"/>
        <end position="32"/>
    </location>
</feature>
<dbReference type="PANTHER" id="PTHR30341:SF0">
    <property type="entry name" value="NA(+)_H(+) ANTIPORTER NHAA"/>
    <property type="match status" value="1"/>
</dbReference>
<dbReference type="GO" id="GO:0015385">
    <property type="term" value="F:sodium:proton antiporter activity"/>
    <property type="evidence" value="ECO:0007669"/>
    <property type="project" value="UniProtKB-UniRule"/>
</dbReference>
<dbReference type="PROSITE" id="PS51257">
    <property type="entry name" value="PROKAR_LIPOPROTEIN"/>
    <property type="match status" value="1"/>
</dbReference>
<feature type="transmembrane region" description="Helical" evidence="7">
    <location>
        <begin position="287"/>
        <end position="315"/>
    </location>
</feature>
<feature type="transmembrane region" description="Helical" evidence="7">
    <location>
        <begin position="93"/>
        <end position="116"/>
    </location>
</feature>
<dbReference type="NCBIfam" id="NF007112">
    <property type="entry name" value="PRK09561.1"/>
    <property type="match status" value="1"/>
</dbReference>
<comment type="subcellular location">
    <subcellularLocation>
        <location evidence="1">Cell inner membrane</location>
        <topology evidence="1">Multi-pass membrane protein</topology>
    </subcellularLocation>
    <subcellularLocation>
        <location evidence="7">Cell membrane</location>
        <topology evidence="7">Multi-pass membrane protein</topology>
    </subcellularLocation>
</comment>
<evidence type="ECO:0000313" key="8">
    <source>
        <dbReference type="EMBL" id="QOQ87660.1"/>
    </source>
</evidence>
<sequence length="420" mass="45915">MEKIRKLFKSDAIGGILIIMACFLALIFKNSPLIDFYDSFVNFKMGMMFGEYSLSLTIHHWANDGLMALFFFYIGLEVKREILVGELSSPSRVALPIIGGLGGIIFPALAFILITWGDSFSMLGWAIPTVSDTALAVGVLLLLGSKIPPSIRIFLLLLAIIDDIAVVIIIAVFYSGDVNFHLLGIAGGLAFIMLILNLLKVNKKIFYIIPAVLMWFCFLKSGVHATLAGILAAVFIPLHPIKGYSMARDLEYKLHDIITFFVMPIFAFSNAGILITPEAISHLSHPVSVAIMVGLLLSKPLGIFIASFATIKFGISKLPVGANYIQFFGLCVLTGIGMSMSLFICEIAYKGTNIFYSAEKLAILIASFVAAVVGFVIMKVGIKYQAERLVSVDNSADDKEKMEEAKMAIEQEKLKEIDIG</sequence>
<comment type="catalytic activity">
    <reaction evidence="7">
        <text>Na(+)(in) + 2 H(+)(out) = Na(+)(out) + 2 H(+)(in)</text>
        <dbReference type="Rhea" id="RHEA:29251"/>
        <dbReference type="ChEBI" id="CHEBI:15378"/>
        <dbReference type="ChEBI" id="CHEBI:29101"/>
    </reaction>
</comment>
<evidence type="ECO:0000256" key="1">
    <source>
        <dbReference type="ARBA" id="ARBA00004429"/>
    </source>
</evidence>
<dbReference type="InterPro" id="IPR023171">
    <property type="entry name" value="Na/H_antiporter_dom_sf"/>
</dbReference>
<evidence type="ECO:0000256" key="2">
    <source>
        <dbReference type="ARBA" id="ARBA00022475"/>
    </source>
</evidence>
<gene>
    <name evidence="7 8" type="primary">nhaA</name>
    <name evidence="8" type="ORF">IMC76_02275</name>
</gene>
<feature type="transmembrane region" description="Helical" evidence="7">
    <location>
        <begin position="211"/>
        <end position="237"/>
    </location>
</feature>
<keyword evidence="4 7" id="KW-0812">Transmembrane</keyword>
<dbReference type="InterPro" id="IPR004670">
    <property type="entry name" value="NhaA"/>
</dbReference>
<feature type="transmembrane region" description="Helical" evidence="7">
    <location>
        <begin position="155"/>
        <end position="174"/>
    </location>
</feature>
<dbReference type="EMBL" id="CP063078">
    <property type="protein sequence ID" value="QOQ87660.1"/>
    <property type="molecule type" value="Genomic_DNA"/>
</dbReference>
<feature type="transmembrane region" description="Helical" evidence="7">
    <location>
        <begin position="361"/>
        <end position="382"/>
    </location>
</feature>
<feature type="transmembrane region" description="Helical" evidence="7">
    <location>
        <begin position="122"/>
        <end position="143"/>
    </location>
</feature>
<organism evidence="8 9">
    <name type="scientific">Campylobacter corcagiensis</name>
    <dbReference type="NCBI Taxonomy" id="1448857"/>
    <lineage>
        <taxon>Bacteria</taxon>
        <taxon>Pseudomonadati</taxon>
        <taxon>Campylobacterota</taxon>
        <taxon>Epsilonproteobacteria</taxon>
        <taxon>Campylobacterales</taxon>
        <taxon>Campylobacteraceae</taxon>
        <taxon>Campylobacter</taxon>
    </lineage>
</organism>
<dbReference type="NCBIfam" id="TIGR00773">
    <property type="entry name" value="NhaA"/>
    <property type="match status" value="1"/>
</dbReference>
<dbReference type="AlphaFoldDB" id="A0A7M1LGT8"/>
<keyword evidence="7" id="KW-0739">Sodium transport</keyword>
<keyword evidence="3" id="KW-0997">Cell inner membrane</keyword>
<keyword evidence="6 7" id="KW-0472">Membrane</keyword>
<dbReference type="HAMAP" id="MF_01844">
    <property type="entry name" value="NhaA"/>
    <property type="match status" value="1"/>
</dbReference>
<protein>
    <recommendedName>
        <fullName evidence="7">Na(+)/H(+) antiporter NhaA</fullName>
    </recommendedName>
    <alternativeName>
        <fullName evidence="7">Sodium/proton antiporter NhaA</fullName>
    </alternativeName>
</protein>
<evidence type="ECO:0000256" key="6">
    <source>
        <dbReference type="ARBA" id="ARBA00023136"/>
    </source>
</evidence>
<evidence type="ECO:0000256" key="4">
    <source>
        <dbReference type="ARBA" id="ARBA00022692"/>
    </source>
</evidence>
<name>A0A7M1LGT8_9BACT</name>
<dbReference type="RefSeq" id="WP_025802676.1">
    <property type="nucleotide sequence ID" value="NZ_CP053842.1"/>
</dbReference>
<dbReference type="GO" id="GO:0005886">
    <property type="term" value="C:plasma membrane"/>
    <property type="evidence" value="ECO:0007669"/>
    <property type="project" value="UniProtKB-SubCell"/>
</dbReference>
<keyword evidence="9" id="KW-1185">Reference proteome</keyword>
<evidence type="ECO:0000256" key="3">
    <source>
        <dbReference type="ARBA" id="ARBA00022519"/>
    </source>
</evidence>
<keyword evidence="7" id="KW-0813">Transport</keyword>